<dbReference type="Proteomes" id="UP001465976">
    <property type="component" value="Unassembled WGS sequence"/>
</dbReference>
<keyword evidence="2" id="KW-1185">Reference proteome</keyword>
<comment type="caution">
    <text evidence="1">The sequence shown here is derived from an EMBL/GenBank/DDBJ whole genome shotgun (WGS) entry which is preliminary data.</text>
</comment>
<organism evidence="1 2">
    <name type="scientific">Marasmius crinis-equi</name>
    <dbReference type="NCBI Taxonomy" id="585013"/>
    <lineage>
        <taxon>Eukaryota</taxon>
        <taxon>Fungi</taxon>
        <taxon>Dikarya</taxon>
        <taxon>Basidiomycota</taxon>
        <taxon>Agaricomycotina</taxon>
        <taxon>Agaricomycetes</taxon>
        <taxon>Agaricomycetidae</taxon>
        <taxon>Agaricales</taxon>
        <taxon>Marasmiineae</taxon>
        <taxon>Marasmiaceae</taxon>
        <taxon>Marasmius</taxon>
    </lineage>
</organism>
<evidence type="ECO:0000313" key="1">
    <source>
        <dbReference type="EMBL" id="KAL0572504.1"/>
    </source>
</evidence>
<dbReference type="EMBL" id="JBAHYK010000623">
    <property type="protein sequence ID" value="KAL0572504.1"/>
    <property type="molecule type" value="Genomic_DNA"/>
</dbReference>
<sequence>MLSSEMYSIPPTDHPYLETVSLATLVQSSGGFWVSQEATGDAYEIFTTGSTTSFSIAGTATNTQYQSCSLGSDGKHACVEVILGKTLSYTATASEFAVTNVGELKKDNRAVENVVMWQVLGVLSAIVAGGMLGL</sequence>
<name>A0ABR3FBN4_9AGAR</name>
<proteinExistence type="predicted"/>
<gene>
    <name evidence="1" type="ORF">V5O48_009469</name>
</gene>
<evidence type="ECO:0000313" key="2">
    <source>
        <dbReference type="Proteomes" id="UP001465976"/>
    </source>
</evidence>
<protein>
    <submittedName>
        <fullName evidence="1">Uncharacterized protein</fullName>
    </submittedName>
</protein>
<accession>A0ABR3FBN4</accession>
<reference evidence="1 2" key="1">
    <citation type="submission" date="2024-02" db="EMBL/GenBank/DDBJ databases">
        <title>A draft genome for the cacao thread blight pathogen Marasmius crinis-equi.</title>
        <authorList>
            <person name="Cohen S.P."/>
            <person name="Baruah I.K."/>
            <person name="Amoako-Attah I."/>
            <person name="Bukari Y."/>
            <person name="Meinhardt L.W."/>
            <person name="Bailey B.A."/>
        </authorList>
    </citation>
    <scope>NUCLEOTIDE SEQUENCE [LARGE SCALE GENOMIC DNA]</scope>
    <source>
        <strain evidence="1 2">GH-76</strain>
    </source>
</reference>